<dbReference type="PANTHER" id="PTHR37542:SF1">
    <property type="entry name" value="PRION-INHIBITION AND PROPAGATION HELO DOMAIN-CONTAINING PROTEIN"/>
    <property type="match status" value="1"/>
</dbReference>
<dbReference type="InterPro" id="IPR029058">
    <property type="entry name" value="AB_hydrolase_fold"/>
</dbReference>
<proteinExistence type="predicted"/>
<accession>A0A0C3I1P7</accession>
<reference evidence="3" key="2">
    <citation type="submission" date="2015-01" db="EMBL/GenBank/DDBJ databases">
        <title>Evolutionary Origins and Diversification of the Mycorrhizal Mutualists.</title>
        <authorList>
            <consortium name="DOE Joint Genome Institute"/>
            <consortium name="Mycorrhizal Genomics Consortium"/>
            <person name="Kohler A."/>
            <person name="Kuo A."/>
            <person name="Nagy L.G."/>
            <person name="Floudas D."/>
            <person name="Copeland A."/>
            <person name="Barry K.W."/>
            <person name="Cichocki N."/>
            <person name="Veneault-Fourrey C."/>
            <person name="LaButti K."/>
            <person name="Lindquist E.A."/>
            <person name="Lipzen A."/>
            <person name="Lundell T."/>
            <person name="Morin E."/>
            <person name="Murat C."/>
            <person name="Riley R."/>
            <person name="Ohm R."/>
            <person name="Sun H."/>
            <person name="Tunlid A."/>
            <person name="Henrissat B."/>
            <person name="Grigoriev I.V."/>
            <person name="Hibbett D.S."/>
            <person name="Martin F."/>
        </authorList>
    </citation>
    <scope>NUCLEOTIDE SEQUENCE [LARGE SCALE GENOMIC DNA]</scope>
    <source>
        <strain evidence="3">Zn</strain>
    </source>
</reference>
<sequence>MAYKPLTIAEETEAADLAGKVFDRAEANETTVQTFFNQQGAAQSPWPREALRNVSCPTVIVHGRHDQNVPLSHAELLQKSVLGSKLVVIEDIAHEMPRRVWEVIVKEILNVNHPYTLMVDDPTPGPLSGAEGEAEFQERFPRSRNSLETKALRCVEKMRRFPSRVRWCIFDCGCLEMSLSQLSALNDAMMTQTRTSMQVLQLNNKVDHLLQPFQASSMQLSMAQLSQSLQILCSMHPPTCSWEPQEERQILAKLARFKALNMEVNLDSGNEVHKQHPDRSIPSSYSTEEERSDGIYENTRVDRMEILEPVLHIGRPGPHTQAIISKLSAILSNPQKPTQFHAPSCIGSFNNASNNRFGLVFRRPIGVSSVVVPYSLFELYLADGEPSL</sequence>
<dbReference type="PANTHER" id="PTHR37542">
    <property type="entry name" value="HELO DOMAIN-CONTAINING PROTEIN-RELATED"/>
    <property type="match status" value="1"/>
</dbReference>
<evidence type="ECO:0000313" key="2">
    <source>
        <dbReference type="EMBL" id="KIN08995.1"/>
    </source>
</evidence>
<gene>
    <name evidence="2" type="ORF">OIDMADRAFT_48831</name>
</gene>
<protein>
    <recommendedName>
        <fullName evidence="4">Peptidase S33 tripeptidyl aminopeptidase-like C-terminal domain-containing protein</fullName>
    </recommendedName>
</protein>
<dbReference type="AlphaFoldDB" id="A0A0C3I1P7"/>
<dbReference type="EMBL" id="KN832870">
    <property type="protein sequence ID" value="KIN08995.1"/>
    <property type="molecule type" value="Genomic_DNA"/>
</dbReference>
<feature type="compositionally biased region" description="Basic and acidic residues" evidence="1">
    <location>
        <begin position="270"/>
        <end position="279"/>
    </location>
</feature>
<dbReference type="Proteomes" id="UP000054321">
    <property type="component" value="Unassembled WGS sequence"/>
</dbReference>
<evidence type="ECO:0008006" key="4">
    <source>
        <dbReference type="Google" id="ProtNLM"/>
    </source>
</evidence>
<reference evidence="2 3" key="1">
    <citation type="submission" date="2014-04" db="EMBL/GenBank/DDBJ databases">
        <authorList>
            <consortium name="DOE Joint Genome Institute"/>
            <person name="Kuo A."/>
            <person name="Martino E."/>
            <person name="Perotto S."/>
            <person name="Kohler A."/>
            <person name="Nagy L.G."/>
            <person name="Floudas D."/>
            <person name="Copeland A."/>
            <person name="Barry K.W."/>
            <person name="Cichocki N."/>
            <person name="Veneault-Fourrey C."/>
            <person name="LaButti K."/>
            <person name="Lindquist E.A."/>
            <person name="Lipzen A."/>
            <person name="Lundell T."/>
            <person name="Morin E."/>
            <person name="Murat C."/>
            <person name="Sun H."/>
            <person name="Tunlid A."/>
            <person name="Henrissat B."/>
            <person name="Grigoriev I.V."/>
            <person name="Hibbett D.S."/>
            <person name="Martin F."/>
            <person name="Nordberg H.P."/>
            <person name="Cantor M.N."/>
            <person name="Hua S.X."/>
        </authorList>
    </citation>
    <scope>NUCLEOTIDE SEQUENCE [LARGE SCALE GENOMIC DNA]</scope>
    <source>
        <strain evidence="2 3">Zn</strain>
    </source>
</reference>
<feature type="region of interest" description="Disordered" evidence="1">
    <location>
        <begin position="268"/>
        <end position="293"/>
    </location>
</feature>
<dbReference type="InParanoid" id="A0A0C3I1P7"/>
<evidence type="ECO:0000313" key="3">
    <source>
        <dbReference type="Proteomes" id="UP000054321"/>
    </source>
</evidence>
<dbReference type="HOGENOM" id="CLU_711928_0_0_1"/>
<keyword evidence="3" id="KW-1185">Reference proteome</keyword>
<dbReference type="Gene3D" id="3.40.50.1820">
    <property type="entry name" value="alpha/beta hydrolase"/>
    <property type="match status" value="1"/>
</dbReference>
<name>A0A0C3I1P7_OIDMZ</name>
<dbReference type="SUPFAM" id="SSF53474">
    <property type="entry name" value="alpha/beta-Hydrolases"/>
    <property type="match status" value="1"/>
</dbReference>
<dbReference type="STRING" id="913774.A0A0C3I1P7"/>
<evidence type="ECO:0000256" key="1">
    <source>
        <dbReference type="SAM" id="MobiDB-lite"/>
    </source>
</evidence>
<dbReference type="OrthoDB" id="1911848at2759"/>
<organism evidence="2 3">
    <name type="scientific">Oidiodendron maius (strain Zn)</name>
    <dbReference type="NCBI Taxonomy" id="913774"/>
    <lineage>
        <taxon>Eukaryota</taxon>
        <taxon>Fungi</taxon>
        <taxon>Dikarya</taxon>
        <taxon>Ascomycota</taxon>
        <taxon>Pezizomycotina</taxon>
        <taxon>Leotiomycetes</taxon>
        <taxon>Leotiomycetes incertae sedis</taxon>
        <taxon>Myxotrichaceae</taxon>
        <taxon>Oidiodendron</taxon>
    </lineage>
</organism>